<feature type="region of interest" description="Disordered" evidence="1">
    <location>
        <begin position="81"/>
        <end position="130"/>
    </location>
</feature>
<protein>
    <recommendedName>
        <fullName evidence="4">B box-type domain-containing protein</fullName>
    </recommendedName>
</protein>
<organism evidence="2 3">
    <name type="scientific">Peronospora belbahrii</name>
    <dbReference type="NCBI Taxonomy" id="622444"/>
    <lineage>
        <taxon>Eukaryota</taxon>
        <taxon>Sar</taxon>
        <taxon>Stramenopiles</taxon>
        <taxon>Oomycota</taxon>
        <taxon>Peronosporomycetes</taxon>
        <taxon>Peronosporales</taxon>
        <taxon>Peronosporaceae</taxon>
        <taxon>Peronospora</taxon>
    </lineage>
</organism>
<comment type="caution">
    <text evidence="2">The sequence shown here is derived from an EMBL/GenBank/DDBJ whole genome shotgun (WGS) entry which is preliminary data.</text>
</comment>
<evidence type="ECO:0000256" key="1">
    <source>
        <dbReference type="SAM" id="MobiDB-lite"/>
    </source>
</evidence>
<feature type="region of interest" description="Disordered" evidence="1">
    <location>
        <begin position="226"/>
        <end position="296"/>
    </location>
</feature>
<accession>A0AAU9L713</accession>
<sequence length="489" mass="54779">MVNCKGVVISQKHIGNQEVCRYCRTQVCIKCYAQARNTRLVRLSEHVHHQHTCMSCVRLYPEAKNLESPPRQHRLRLNSVPIANESRMNSISNQPRDCNKRGSRPKPSTGSLASGNTPNQWSAANVTRMSSQTDVTGGLTADLLRRHTSALPPVSWLADFTKQSSKPSRAVKQLLRVNATEPQTTKRHSKATELHALRREVPTSYSCDFTQKYPVMVVHNGISTSPKEAKHSMTDLRSVSKSQSCDLTGDKPSNKQNGIKPSTVGLRRTEHTINIPGPTMRGRRASVAYPSNSSPTRASLKHYAVMAAKRGSAQRDSKRCDDYLQEKKKQSHEPKTTKNVLSAGSDNILTSKKTGAPLIDFHLSTVGLRPRSRRHTTAGALTQNMKPMKHGNQEPVAEEVDIHDDDRFARFRQKKKAEVIDFHLSRFNLTSRRLMAEAESASDNVKVGHRDKEKQVTTVPATLEQMTSKHLKNEPCDLAYLEKFRSLTL</sequence>
<dbReference type="EMBL" id="CAKKTJ010000336">
    <property type="protein sequence ID" value="CAH0482781.1"/>
    <property type="molecule type" value="Genomic_DNA"/>
</dbReference>
<feature type="compositionally biased region" description="Basic and acidic residues" evidence="1">
    <location>
        <begin position="313"/>
        <end position="336"/>
    </location>
</feature>
<name>A0AAU9L713_9STRA</name>
<dbReference type="AlphaFoldDB" id="A0AAU9L713"/>
<feature type="compositionally biased region" description="Polar residues" evidence="1">
    <location>
        <begin position="86"/>
        <end position="96"/>
    </location>
</feature>
<feature type="compositionally biased region" description="Polar residues" evidence="1">
    <location>
        <begin position="235"/>
        <end position="246"/>
    </location>
</feature>
<feature type="compositionally biased region" description="Polar residues" evidence="1">
    <location>
        <begin position="106"/>
        <end position="130"/>
    </location>
</feature>
<dbReference type="Proteomes" id="UP001160483">
    <property type="component" value="Unassembled WGS sequence"/>
</dbReference>
<evidence type="ECO:0000313" key="3">
    <source>
        <dbReference type="Proteomes" id="UP001160483"/>
    </source>
</evidence>
<gene>
    <name evidence="2" type="ORF">PBS003_LOCUS9359</name>
</gene>
<proteinExistence type="predicted"/>
<evidence type="ECO:0008006" key="4">
    <source>
        <dbReference type="Google" id="ProtNLM"/>
    </source>
</evidence>
<feature type="region of interest" description="Disordered" evidence="1">
    <location>
        <begin position="309"/>
        <end position="339"/>
    </location>
</feature>
<reference evidence="2" key="1">
    <citation type="submission" date="2021-11" db="EMBL/GenBank/DDBJ databases">
        <authorList>
            <person name="Islam A."/>
            <person name="Islam S."/>
            <person name="Flora M.S."/>
            <person name="Rahman M."/>
            <person name="Ziaur R.M."/>
            <person name="Epstein J.H."/>
            <person name="Hassan M."/>
            <person name="Klassen M."/>
            <person name="Woodard K."/>
            <person name="Webb A."/>
            <person name="Webby R.J."/>
            <person name="El Zowalaty M.E."/>
        </authorList>
    </citation>
    <scope>NUCLEOTIDE SEQUENCE</scope>
    <source>
        <strain evidence="2">Pbs3</strain>
    </source>
</reference>
<evidence type="ECO:0000313" key="2">
    <source>
        <dbReference type="EMBL" id="CAH0482781.1"/>
    </source>
</evidence>